<dbReference type="PANTHER" id="PTHR46211">
    <property type="entry name" value="GLYCEROPHOSPHORYL DIESTER PHOSPHODIESTERASE"/>
    <property type="match status" value="1"/>
</dbReference>
<gene>
    <name evidence="2" type="ORF">SAMN05421844_11319</name>
</gene>
<dbReference type="RefSeq" id="WP_091862647.1">
    <property type="nucleotide sequence ID" value="NZ_FNBZ01000013.1"/>
</dbReference>
<comment type="caution">
    <text evidence="2">The sequence shown here is derived from an EMBL/GenBank/DDBJ whole genome shotgun (WGS) entry which is preliminary data.</text>
</comment>
<protein>
    <submittedName>
        <fullName evidence="2">Glycerophosphoryl diester phosphodiesterase</fullName>
    </submittedName>
</protein>
<accession>A0ABY0P935</accession>
<dbReference type="InterPro" id="IPR030395">
    <property type="entry name" value="GP_PDE_dom"/>
</dbReference>
<proteinExistence type="predicted"/>
<organism evidence="2 3">
    <name type="scientific">Bosea robiniae</name>
    <dbReference type="NCBI Taxonomy" id="1036780"/>
    <lineage>
        <taxon>Bacteria</taxon>
        <taxon>Pseudomonadati</taxon>
        <taxon>Pseudomonadota</taxon>
        <taxon>Alphaproteobacteria</taxon>
        <taxon>Hyphomicrobiales</taxon>
        <taxon>Boseaceae</taxon>
        <taxon>Bosea</taxon>
    </lineage>
</organism>
<sequence length="248" mass="27361">MTDIASHRGGAKIWPENSRLAFRNSAVLPVDFIEFDIHRSRDGVLLVHHDPLLGRTASGSGAVGEMDWAELQAVELIGTDDETVPNFDEILDILEPSGIRLRIELKTRQGGGRYPGIEAQVVARLRERRLLDRTTFTSFDLPTLAELLRLVPDRPTIWLVADKLLASPTRDLRKLCREARAAGVREIAIRIAQAQDGDGEACRGEAVTLGYYGAHDEPAIRKAFSDGVSAFTTDRPDIAIAVRREICG</sequence>
<evidence type="ECO:0000259" key="1">
    <source>
        <dbReference type="PROSITE" id="PS51704"/>
    </source>
</evidence>
<dbReference type="InterPro" id="IPR017946">
    <property type="entry name" value="PLC-like_Pdiesterase_TIM-brl"/>
</dbReference>
<dbReference type="Pfam" id="PF03009">
    <property type="entry name" value="GDPD"/>
    <property type="match status" value="1"/>
</dbReference>
<dbReference type="PROSITE" id="PS51704">
    <property type="entry name" value="GP_PDE"/>
    <property type="match status" value="1"/>
</dbReference>
<feature type="domain" description="GP-PDE" evidence="1">
    <location>
        <begin position="2"/>
        <end position="243"/>
    </location>
</feature>
<dbReference type="Gene3D" id="3.20.20.190">
    <property type="entry name" value="Phosphatidylinositol (PI) phosphodiesterase"/>
    <property type="match status" value="1"/>
</dbReference>
<dbReference type="PANTHER" id="PTHR46211:SF1">
    <property type="entry name" value="GLYCEROPHOSPHODIESTER PHOSPHODIESTERASE, CYTOPLASMIC"/>
    <property type="match status" value="1"/>
</dbReference>
<dbReference type="EMBL" id="FNBZ01000013">
    <property type="protein sequence ID" value="SDH72987.1"/>
    <property type="molecule type" value="Genomic_DNA"/>
</dbReference>
<name>A0ABY0P935_9HYPH</name>
<dbReference type="SUPFAM" id="SSF51695">
    <property type="entry name" value="PLC-like phosphodiesterases"/>
    <property type="match status" value="1"/>
</dbReference>
<evidence type="ECO:0000313" key="2">
    <source>
        <dbReference type="EMBL" id="SDH72987.1"/>
    </source>
</evidence>
<dbReference type="Proteomes" id="UP000199468">
    <property type="component" value="Unassembled WGS sequence"/>
</dbReference>
<reference evidence="2 3" key="1">
    <citation type="submission" date="2016-10" db="EMBL/GenBank/DDBJ databases">
        <authorList>
            <person name="Varghese N."/>
            <person name="Submissions S."/>
        </authorList>
    </citation>
    <scope>NUCLEOTIDE SEQUENCE [LARGE SCALE GENOMIC DNA]</scope>
    <source>
        <strain evidence="2 3">DSM 26672</strain>
    </source>
</reference>
<evidence type="ECO:0000313" key="3">
    <source>
        <dbReference type="Proteomes" id="UP000199468"/>
    </source>
</evidence>
<keyword evidence="3" id="KW-1185">Reference proteome</keyword>